<accession>A0ABQ0CLK1</accession>
<dbReference type="Proteomes" id="UP001562357">
    <property type="component" value="Unassembled WGS sequence"/>
</dbReference>
<evidence type="ECO:0008006" key="3">
    <source>
        <dbReference type="Google" id="ProtNLM"/>
    </source>
</evidence>
<comment type="caution">
    <text evidence="1">The sequence shown here is derived from an EMBL/GenBank/DDBJ whole genome shotgun (WGS) entry which is preliminary data.</text>
</comment>
<gene>
    <name evidence="1" type="primary">g2682</name>
    <name evidence="1" type="ORF">EsDP_00002682</name>
</gene>
<dbReference type="EMBL" id="BAAFGZ010000075">
    <property type="protein sequence ID" value="GAB0134305.1"/>
    <property type="molecule type" value="Genomic_DNA"/>
</dbReference>
<protein>
    <recommendedName>
        <fullName evidence="3">Polyketide synthase</fullName>
    </recommendedName>
</protein>
<proteinExistence type="predicted"/>
<evidence type="ECO:0000313" key="1">
    <source>
        <dbReference type="EMBL" id="GAB0134305.1"/>
    </source>
</evidence>
<reference evidence="2" key="1">
    <citation type="submission" date="2024-06" db="EMBL/GenBank/DDBJ databases">
        <title>Draft Genome Sequences of Epichloe bromicola Strains Isolated from Elymus ciliaris.</title>
        <authorList>
            <consortium name="Epichloe bromicola genome sequencing consortium"/>
            <person name="Miura A."/>
            <person name="Imano S."/>
            <person name="Ashida A."/>
            <person name="Sato I."/>
            <person name="Chiba S."/>
            <person name="Tanaka A."/>
            <person name="Camagna M."/>
            <person name="Takemoto D."/>
        </authorList>
    </citation>
    <scope>NUCLEOTIDE SEQUENCE [LARGE SCALE GENOMIC DNA]</scope>
    <source>
        <strain evidence="2">DP</strain>
    </source>
</reference>
<keyword evidence="2" id="KW-1185">Reference proteome</keyword>
<name>A0ABQ0CLK1_9HYPO</name>
<sequence length="179" mass="19944">MTDQAHVALLEANLKFDELDNFGYWFSREHPETEKYLNIRNIRPAHIRSSLFGEGNGQDNWETIRAKEFPHIQQSGPFAAAGMAVGQYLTGLFNLDGFIRKEEYLNESSLIARLSLAIGQHRDVRIIATPSVTTSGPSQWDVSTKLLTSLNTVFALHFGSHGAISVAHMDSGSLTYFDS</sequence>
<evidence type="ECO:0000313" key="2">
    <source>
        <dbReference type="Proteomes" id="UP001562357"/>
    </source>
</evidence>
<organism evidence="1 2">
    <name type="scientific">Epichloe bromicola</name>
    <dbReference type="NCBI Taxonomy" id="79588"/>
    <lineage>
        <taxon>Eukaryota</taxon>
        <taxon>Fungi</taxon>
        <taxon>Dikarya</taxon>
        <taxon>Ascomycota</taxon>
        <taxon>Pezizomycotina</taxon>
        <taxon>Sordariomycetes</taxon>
        <taxon>Hypocreomycetidae</taxon>
        <taxon>Hypocreales</taxon>
        <taxon>Clavicipitaceae</taxon>
        <taxon>Epichloe</taxon>
    </lineage>
</organism>